<evidence type="ECO:0000256" key="3">
    <source>
        <dbReference type="ARBA" id="ARBA00022679"/>
    </source>
</evidence>
<evidence type="ECO:0000256" key="9">
    <source>
        <dbReference type="ARBA" id="ARBA00023160"/>
    </source>
</evidence>
<dbReference type="GeneID" id="119731826"/>
<evidence type="ECO:0000256" key="11">
    <source>
        <dbReference type="SAM" id="MobiDB-lite"/>
    </source>
</evidence>
<organism evidence="12 13">
    <name type="scientific">Patiria miniata</name>
    <name type="common">Bat star</name>
    <name type="synonym">Asterina miniata</name>
    <dbReference type="NCBI Taxonomy" id="46514"/>
    <lineage>
        <taxon>Eukaryota</taxon>
        <taxon>Metazoa</taxon>
        <taxon>Echinodermata</taxon>
        <taxon>Eleutherozoa</taxon>
        <taxon>Asterozoa</taxon>
        <taxon>Asteroidea</taxon>
        <taxon>Valvatacea</taxon>
        <taxon>Valvatida</taxon>
        <taxon>Asterinidae</taxon>
        <taxon>Patiria</taxon>
    </lineage>
</organism>
<dbReference type="OrthoDB" id="10259681at2759"/>
<dbReference type="GO" id="GO:0019367">
    <property type="term" value="P:fatty acid elongation, saturated fatty acid"/>
    <property type="evidence" value="ECO:0007669"/>
    <property type="project" value="TreeGrafter"/>
</dbReference>
<dbReference type="PANTHER" id="PTHR11157:SF17">
    <property type="entry name" value="ELONGATION OF VERY LONG CHAIN FATTY ACIDS PROTEIN 6"/>
    <property type="match status" value="1"/>
</dbReference>
<dbReference type="GO" id="GO:0034625">
    <property type="term" value="P:fatty acid elongation, monounsaturated fatty acid"/>
    <property type="evidence" value="ECO:0007669"/>
    <property type="project" value="TreeGrafter"/>
</dbReference>
<dbReference type="OMA" id="MQANWSK"/>
<evidence type="ECO:0000256" key="5">
    <source>
        <dbReference type="ARBA" id="ARBA00022832"/>
    </source>
</evidence>
<keyword evidence="2 10" id="KW-0444">Lipid biosynthesis</keyword>
<dbReference type="RefSeq" id="XP_038061027.1">
    <property type="nucleotide sequence ID" value="XM_038205099.1"/>
</dbReference>
<keyword evidence="6 10" id="KW-1133">Transmembrane helix</keyword>
<feature type="transmembrane region" description="Helical" evidence="10">
    <location>
        <begin position="58"/>
        <end position="76"/>
    </location>
</feature>
<keyword evidence="3 10" id="KW-0808">Transferase</keyword>
<comment type="catalytic activity">
    <reaction evidence="10">
        <text>a very-long-chain acyl-CoA + malonyl-CoA + H(+) = a very-long-chain 3-oxoacyl-CoA + CO2 + CoA</text>
        <dbReference type="Rhea" id="RHEA:32727"/>
        <dbReference type="ChEBI" id="CHEBI:15378"/>
        <dbReference type="ChEBI" id="CHEBI:16526"/>
        <dbReference type="ChEBI" id="CHEBI:57287"/>
        <dbReference type="ChEBI" id="CHEBI:57384"/>
        <dbReference type="ChEBI" id="CHEBI:90725"/>
        <dbReference type="ChEBI" id="CHEBI:90736"/>
        <dbReference type="EC" id="2.3.1.199"/>
    </reaction>
</comment>
<feature type="transmembrane region" description="Helical" evidence="10">
    <location>
        <begin position="190"/>
        <end position="207"/>
    </location>
</feature>
<evidence type="ECO:0000256" key="8">
    <source>
        <dbReference type="ARBA" id="ARBA00023136"/>
    </source>
</evidence>
<dbReference type="PANTHER" id="PTHR11157">
    <property type="entry name" value="FATTY ACID ACYL TRANSFERASE-RELATED"/>
    <property type="match status" value="1"/>
</dbReference>
<dbReference type="PROSITE" id="PS01188">
    <property type="entry name" value="ELO"/>
    <property type="match status" value="1"/>
</dbReference>
<proteinExistence type="inferred from homology"/>
<dbReference type="Pfam" id="PF01151">
    <property type="entry name" value="ELO"/>
    <property type="match status" value="1"/>
</dbReference>
<comment type="subcellular location">
    <subcellularLocation>
        <location evidence="1">Membrane</location>
        <topology evidence="1">Multi-pass membrane protein</topology>
    </subcellularLocation>
</comment>
<feature type="transmembrane region" description="Helical" evidence="10">
    <location>
        <begin position="219"/>
        <end position="242"/>
    </location>
</feature>
<dbReference type="GO" id="GO:0005789">
    <property type="term" value="C:endoplasmic reticulum membrane"/>
    <property type="evidence" value="ECO:0007669"/>
    <property type="project" value="TreeGrafter"/>
</dbReference>
<evidence type="ECO:0000256" key="1">
    <source>
        <dbReference type="ARBA" id="ARBA00004141"/>
    </source>
</evidence>
<evidence type="ECO:0000256" key="10">
    <source>
        <dbReference type="RuleBase" id="RU361115"/>
    </source>
</evidence>
<dbReference type="Proteomes" id="UP000887568">
    <property type="component" value="Unplaced"/>
</dbReference>
<evidence type="ECO:0000256" key="6">
    <source>
        <dbReference type="ARBA" id="ARBA00022989"/>
    </source>
</evidence>
<feature type="region of interest" description="Disordered" evidence="11">
    <location>
        <begin position="290"/>
        <end position="315"/>
    </location>
</feature>
<evidence type="ECO:0000313" key="12">
    <source>
        <dbReference type="EnsemblMetazoa" id="XP_038061027.1"/>
    </source>
</evidence>
<evidence type="ECO:0000256" key="4">
    <source>
        <dbReference type="ARBA" id="ARBA00022692"/>
    </source>
</evidence>
<sequence length="315" mass="37171">MAHSALHYTDNFPYENYEVLASSNRSVWDPEGSYEFEKFEMREVDASLMWFQNNWTKSIVYSALYAVLIYFGRIYMESRPRFNLRLCLVIWSFSLAVFSWIGAIRVWVYTIDFVRTYGWKASVCDPTLYKGVVGFWSWLFVLSKLPELGDTVFIVLRKQKLIFLHWYHHITVLIYSWYTYPQLVAPSRYFVLMNFSVHSLMYTYYALKASKWVSIPSWVNIVITSLQIAQMFVGCFVNGYAYSIRNNGGFCATTDANLRASFLMYLSYFALFVHFFVETYVSSKRRQRDPLAEKTQAQKSLQDSNENMKTEKKIN</sequence>
<feature type="transmembrane region" description="Helical" evidence="10">
    <location>
        <begin position="262"/>
        <end position="281"/>
    </location>
</feature>
<keyword evidence="9 10" id="KW-0275">Fatty acid biosynthesis</keyword>
<feature type="transmembrane region" description="Helical" evidence="10">
    <location>
        <begin position="128"/>
        <end position="149"/>
    </location>
</feature>
<keyword evidence="8 10" id="KW-0472">Membrane</keyword>
<dbReference type="GO" id="GO:0009922">
    <property type="term" value="F:fatty acid elongase activity"/>
    <property type="evidence" value="ECO:0007669"/>
    <property type="project" value="UniProtKB-EC"/>
</dbReference>
<evidence type="ECO:0000256" key="2">
    <source>
        <dbReference type="ARBA" id="ARBA00022516"/>
    </source>
</evidence>
<dbReference type="EC" id="2.3.1.199" evidence="10"/>
<keyword evidence="7 10" id="KW-0443">Lipid metabolism</keyword>
<dbReference type="GO" id="GO:0042761">
    <property type="term" value="P:very long-chain fatty acid biosynthetic process"/>
    <property type="evidence" value="ECO:0007669"/>
    <property type="project" value="TreeGrafter"/>
</dbReference>
<feature type="transmembrane region" description="Helical" evidence="10">
    <location>
        <begin position="88"/>
        <end position="108"/>
    </location>
</feature>
<keyword evidence="13" id="KW-1185">Reference proteome</keyword>
<keyword evidence="5 10" id="KW-0276">Fatty acid metabolism</keyword>
<evidence type="ECO:0000256" key="7">
    <source>
        <dbReference type="ARBA" id="ARBA00023098"/>
    </source>
</evidence>
<comment type="similarity">
    <text evidence="10">Belongs to the ELO family.</text>
</comment>
<name>A0A914AAY7_PATMI</name>
<protein>
    <recommendedName>
        <fullName evidence="10">Elongation of very long chain fatty acids protein</fullName>
        <ecNumber evidence="10">2.3.1.199</ecNumber>
    </recommendedName>
    <alternativeName>
        <fullName evidence="10">Very-long-chain 3-oxoacyl-CoA synthase</fullName>
    </alternativeName>
</protein>
<evidence type="ECO:0000313" key="13">
    <source>
        <dbReference type="Proteomes" id="UP000887568"/>
    </source>
</evidence>
<accession>A0A914AAY7</accession>
<feature type="compositionally biased region" description="Basic and acidic residues" evidence="11">
    <location>
        <begin position="306"/>
        <end position="315"/>
    </location>
</feature>
<reference evidence="12" key="1">
    <citation type="submission" date="2022-11" db="UniProtKB">
        <authorList>
            <consortium name="EnsemblMetazoa"/>
        </authorList>
    </citation>
    <scope>IDENTIFICATION</scope>
</reference>
<feature type="transmembrane region" description="Helical" evidence="10">
    <location>
        <begin position="161"/>
        <end position="178"/>
    </location>
</feature>
<dbReference type="GO" id="GO:0030148">
    <property type="term" value="P:sphingolipid biosynthetic process"/>
    <property type="evidence" value="ECO:0007669"/>
    <property type="project" value="TreeGrafter"/>
</dbReference>
<dbReference type="GO" id="GO:0034626">
    <property type="term" value="P:fatty acid elongation, polyunsaturated fatty acid"/>
    <property type="evidence" value="ECO:0007669"/>
    <property type="project" value="TreeGrafter"/>
</dbReference>
<dbReference type="InterPro" id="IPR002076">
    <property type="entry name" value="ELO_fam"/>
</dbReference>
<dbReference type="AlphaFoldDB" id="A0A914AAY7"/>
<keyword evidence="4 10" id="KW-0812">Transmembrane</keyword>
<dbReference type="EnsemblMetazoa" id="XM_038205099.1">
    <property type="protein sequence ID" value="XP_038061027.1"/>
    <property type="gene ID" value="LOC119731826"/>
</dbReference>
<dbReference type="InterPro" id="IPR030457">
    <property type="entry name" value="ELO_CS"/>
</dbReference>
<feature type="compositionally biased region" description="Polar residues" evidence="11">
    <location>
        <begin position="295"/>
        <end position="305"/>
    </location>
</feature>